<keyword evidence="3" id="KW-1185">Reference proteome</keyword>
<organism evidence="2 3">
    <name type="scientific">Grifola frondosa</name>
    <name type="common">Maitake</name>
    <name type="synonym">Polyporus frondosus</name>
    <dbReference type="NCBI Taxonomy" id="5627"/>
    <lineage>
        <taxon>Eukaryota</taxon>
        <taxon>Fungi</taxon>
        <taxon>Dikarya</taxon>
        <taxon>Basidiomycota</taxon>
        <taxon>Agaricomycotina</taxon>
        <taxon>Agaricomycetes</taxon>
        <taxon>Polyporales</taxon>
        <taxon>Grifolaceae</taxon>
        <taxon>Grifola</taxon>
    </lineage>
</organism>
<dbReference type="Proteomes" id="UP000092993">
    <property type="component" value="Unassembled WGS sequence"/>
</dbReference>
<evidence type="ECO:0000313" key="3">
    <source>
        <dbReference type="Proteomes" id="UP000092993"/>
    </source>
</evidence>
<feature type="transmembrane region" description="Helical" evidence="1">
    <location>
        <begin position="13"/>
        <end position="41"/>
    </location>
</feature>
<reference evidence="2 3" key="1">
    <citation type="submission" date="2016-03" db="EMBL/GenBank/DDBJ databases">
        <title>Whole genome sequencing of Grifola frondosa 9006-11.</title>
        <authorList>
            <person name="Min B."/>
            <person name="Park H."/>
            <person name="Kim J.-G."/>
            <person name="Cho H."/>
            <person name="Oh Y.-L."/>
            <person name="Kong W.-S."/>
            <person name="Choi I.-G."/>
        </authorList>
    </citation>
    <scope>NUCLEOTIDE SEQUENCE [LARGE SCALE GENOMIC DNA]</scope>
    <source>
        <strain evidence="2 3">9006-11</strain>
    </source>
</reference>
<comment type="caution">
    <text evidence="2">The sequence shown here is derived from an EMBL/GenBank/DDBJ whole genome shotgun (WGS) entry which is preliminary data.</text>
</comment>
<protein>
    <submittedName>
        <fullName evidence="2">Uncharacterized protein</fullName>
    </submittedName>
</protein>
<proteinExistence type="predicted"/>
<name>A0A1C7MJI1_GRIFR</name>
<dbReference type="AlphaFoldDB" id="A0A1C7MJI1"/>
<keyword evidence="1" id="KW-1133">Transmembrane helix</keyword>
<keyword evidence="1" id="KW-0812">Transmembrane</keyword>
<gene>
    <name evidence="2" type="ORF">A0H81_03481</name>
</gene>
<accession>A0A1C7MJI1</accession>
<keyword evidence="1" id="KW-0472">Membrane</keyword>
<sequence>MVFVVGKVFVRHMLWNVVVVMFAAVDASHIFIHLVVVVVVFTAGDTSSIFVHLFSVFRTIAVQIVRFDEDALTFYVVVLPEGLGIRARIT</sequence>
<evidence type="ECO:0000313" key="2">
    <source>
        <dbReference type="EMBL" id="OBZ77101.1"/>
    </source>
</evidence>
<dbReference type="EMBL" id="LUGG01000003">
    <property type="protein sequence ID" value="OBZ77101.1"/>
    <property type="molecule type" value="Genomic_DNA"/>
</dbReference>
<evidence type="ECO:0000256" key="1">
    <source>
        <dbReference type="SAM" id="Phobius"/>
    </source>
</evidence>